<dbReference type="Proteomes" id="UP000259236">
    <property type="component" value="Chromosome"/>
</dbReference>
<dbReference type="GO" id="GO:0016740">
    <property type="term" value="F:transferase activity"/>
    <property type="evidence" value="ECO:0007669"/>
    <property type="project" value="UniProtKB-KW"/>
</dbReference>
<accession>A0A3B6X804</accession>
<gene>
    <name evidence="1" type="ORF">DFS55_12410</name>
</gene>
<proteinExistence type="predicted"/>
<dbReference type="PANTHER" id="PTHR48228">
    <property type="entry name" value="SUCCINYL-COA--D-CITRAMALATE COA-TRANSFERASE"/>
    <property type="match status" value="1"/>
</dbReference>
<protein>
    <submittedName>
        <fullName evidence="1">CoA transferase</fullName>
    </submittedName>
</protein>
<dbReference type="InterPro" id="IPR003673">
    <property type="entry name" value="CoA-Trfase_fam_III"/>
</dbReference>
<evidence type="ECO:0000313" key="2">
    <source>
        <dbReference type="Proteomes" id="UP000259236"/>
    </source>
</evidence>
<dbReference type="Gene3D" id="3.30.1540.10">
    <property type="entry name" value="formyl-coa transferase, domain 3"/>
    <property type="match status" value="1"/>
</dbReference>
<dbReference type="AlphaFoldDB" id="A0A3B6X804"/>
<organism evidence="1 2">
    <name type="scientific">Mycobacterium avium subsp. hominissuis</name>
    <dbReference type="NCBI Taxonomy" id="439334"/>
    <lineage>
        <taxon>Bacteria</taxon>
        <taxon>Bacillati</taxon>
        <taxon>Actinomycetota</taxon>
        <taxon>Actinomycetes</taxon>
        <taxon>Mycobacteriales</taxon>
        <taxon>Mycobacteriaceae</taxon>
        <taxon>Mycobacterium</taxon>
        <taxon>Mycobacterium avium complex (MAC)</taxon>
    </lineage>
</organism>
<dbReference type="InterPro" id="IPR050509">
    <property type="entry name" value="CoA-transferase_III"/>
</dbReference>
<sequence length="410" mass="43829">MSGVHGGVLRGVRVVELASWTYVPSAGAALADWGADVIKVEGVSSGDPGRALVVSGFTREAARPDADFILELGNRGKRSIAIDIKSETGRELFGRLLASADVFLTNWLPGALERARLTVADIRAFNPRIIVARGTGLGVRGPDRDRGGFDAATYLARGGVAYTLTPFGSETPAVQGPGFGDLQAGATLAGGVCAALFHRERTGEPTIVDSSLLAQAMWSIAPSISAADFFDIDGIPGAPPGLAINPLVNRYRTKDRRWIQLVFLQPDKYWAGFCRRIGLAELADDARFVPSSNLIANAAAATELLANTFARHDLSHWQTVLADEPGVWGALATPRETLNDPQVEPNGYVVTNVDDHGEKYRIVAAPVQFDETPPAPARAPEHGQHTEEILLELDVDWDDIAKAKALKAIL</sequence>
<dbReference type="InterPro" id="IPR023606">
    <property type="entry name" value="CoA-Trfase_III_dom_1_sf"/>
</dbReference>
<keyword evidence="1" id="KW-0808">Transferase</keyword>
<dbReference type="EMBL" id="CP029332">
    <property type="protein sequence ID" value="AXO23285.1"/>
    <property type="molecule type" value="Genomic_DNA"/>
</dbReference>
<dbReference type="Pfam" id="PF02515">
    <property type="entry name" value="CoA_transf_3"/>
    <property type="match status" value="1"/>
</dbReference>
<dbReference type="PANTHER" id="PTHR48228:SF2">
    <property type="entry name" value="E-CINNAMOYL-COA:R-PHENYLLACTATE COA TRANSFERASE LARGE SUBUNIT"/>
    <property type="match status" value="1"/>
</dbReference>
<evidence type="ECO:0000313" key="1">
    <source>
        <dbReference type="EMBL" id="AXO23285.1"/>
    </source>
</evidence>
<dbReference type="RefSeq" id="WP_095764688.1">
    <property type="nucleotide sequence ID" value="NZ_CP029332.1"/>
</dbReference>
<reference evidence="1 2" key="1">
    <citation type="submission" date="2018-05" db="EMBL/GenBank/DDBJ databases">
        <title>Sequencing and annotation of Mycobacterium avium strain 109 (MAC109).</title>
        <authorList>
            <person name="Matern W.M."/>
            <person name="Bader J.S."/>
            <person name="Karakousis P.C."/>
        </authorList>
    </citation>
    <scope>NUCLEOTIDE SEQUENCE [LARGE SCALE GENOMIC DNA]</scope>
    <source>
        <strain evidence="1 2">MAC109</strain>
    </source>
</reference>
<dbReference type="InterPro" id="IPR044855">
    <property type="entry name" value="CoA-Trfase_III_dom3_sf"/>
</dbReference>
<dbReference type="SUPFAM" id="SSF89796">
    <property type="entry name" value="CoA-transferase family III (CaiB/BaiF)"/>
    <property type="match status" value="1"/>
</dbReference>
<name>A0A3B6X804_MYCAV</name>
<dbReference type="Gene3D" id="3.40.50.10540">
    <property type="entry name" value="Crotonobetainyl-coa:carnitine coa-transferase, domain 1"/>
    <property type="match status" value="1"/>
</dbReference>